<evidence type="ECO:0000313" key="2">
    <source>
        <dbReference type="Proteomes" id="UP001060215"/>
    </source>
</evidence>
<dbReference type="EMBL" id="CM045761">
    <property type="protein sequence ID" value="KAI8016027.1"/>
    <property type="molecule type" value="Genomic_DNA"/>
</dbReference>
<name>A0ACC0HSY2_9ERIC</name>
<organism evidence="1 2">
    <name type="scientific">Camellia lanceoleosa</name>
    <dbReference type="NCBI Taxonomy" id="1840588"/>
    <lineage>
        <taxon>Eukaryota</taxon>
        <taxon>Viridiplantae</taxon>
        <taxon>Streptophyta</taxon>
        <taxon>Embryophyta</taxon>
        <taxon>Tracheophyta</taxon>
        <taxon>Spermatophyta</taxon>
        <taxon>Magnoliopsida</taxon>
        <taxon>eudicotyledons</taxon>
        <taxon>Gunneridae</taxon>
        <taxon>Pentapetalae</taxon>
        <taxon>asterids</taxon>
        <taxon>Ericales</taxon>
        <taxon>Theaceae</taxon>
        <taxon>Camellia</taxon>
    </lineage>
</organism>
<keyword evidence="2" id="KW-1185">Reference proteome</keyword>
<sequence>MVSTSPSSTPNSTTTASSNPRATTPSLAPPPSTLKPSLTASLPPWLTPLRTSRYSVTPFCNFLDPFGVLLAKLNPPMTCVVSDVTVGFTVKAAQELGIPDFFSQHFEC</sequence>
<protein>
    <submittedName>
        <fullName evidence="1">7-deoxyloganetin glucosyltransferase</fullName>
    </submittedName>
</protein>
<comment type="caution">
    <text evidence="1">The sequence shown here is derived from an EMBL/GenBank/DDBJ whole genome shotgun (WGS) entry which is preliminary data.</text>
</comment>
<reference evidence="1 2" key="1">
    <citation type="journal article" date="2022" name="Plant J.">
        <title>Chromosome-level genome of Camellia lanceoleosa provides a valuable resource for understanding genome evolution and self-incompatibility.</title>
        <authorList>
            <person name="Gong W."/>
            <person name="Xiao S."/>
            <person name="Wang L."/>
            <person name="Liao Z."/>
            <person name="Chang Y."/>
            <person name="Mo W."/>
            <person name="Hu G."/>
            <person name="Li W."/>
            <person name="Zhao G."/>
            <person name="Zhu H."/>
            <person name="Hu X."/>
            <person name="Ji K."/>
            <person name="Xiang X."/>
            <person name="Song Q."/>
            <person name="Yuan D."/>
            <person name="Jin S."/>
            <person name="Zhang L."/>
        </authorList>
    </citation>
    <scope>NUCLEOTIDE SEQUENCE [LARGE SCALE GENOMIC DNA]</scope>
    <source>
        <strain evidence="1">SQ_2022a</strain>
    </source>
</reference>
<dbReference type="Proteomes" id="UP001060215">
    <property type="component" value="Chromosome 4"/>
</dbReference>
<evidence type="ECO:0000313" key="1">
    <source>
        <dbReference type="EMBL" id="KAI8016027.1"/>
    </source>
</evidence>
<proteinExistence type="predicted"/>
<accession>A0ACC0HSY2</accession>
<gene>
    <name evidence="1" type="ORF">LOK49_LG05G03011</name>
</gene>